<sequence length="180" mass="21136">MNSKDDLESILGTPEEYAAAQAEYKKEKEETRQRIIGKLHKRCAEREEEFRKDFEASLPFKDWRRDTTGTYEPMPVQFMWEGYLLRCKELPSFEFLGAEIRLPSDPAKRYHAIDELSCVFGSYVTQMFSVWAEGSGRRVNVASDVERMCLIAYATMDEADYHQFAFRLVNQNFRLKALFK</sequence>
<protein>
    <submittedName>
        <fullName evidence="1">Uncharacterized protein</fullName>
    </submittedName>
</protein>
<reference evidence="1" key="1">
    <citation type="submission" date="2024-07" db="EMBL/GenBank/DDBJ databases">
        <authorList>
            <person name="Bringhurst R.M."/>
            <person name="Homer T.E."/>
        </authorList>
    </citation>
    <scope>NUCLEOTIDE SEQUENCE</scope>
</reference>
<evidence type="ECO:0000313" key="1">
    <source>
        <dbReference type="EMBL" id="XDJ15385.1"/>
    </source>
</evidence>
<accession>A0AB39CF03</accession>
<name>A0AB39CF03_9VIRU</name>
<dbReference type="EMBL" id="PQ015379">
    <property type="protein sequence ID" value="XDJ15385.1"/>
    <property type="molecule type" value="Genomic_DNA"/>
</dbReference>
<proteinExistence type="predicted"/>
<organism evidence="1">
    <name type="scientific">Pseudomonas phage HRDY3</name>
    <dbReference type="NCBI Taxonomy" id="3236930"/>
    <lineage>
        <taxon>Viruses</taxon>
    </lineage>
</organism>